<evidence type="ECO:0000313" key="1">
    <source>
        <dbReference type="EMBL" id="ERF79286.1"/>
    </source>
</evidence>
<dbReference type="AlphaFoldDB" id="U1H4A8"/>
<dbReference type="Proteomes" id="UP000016529">
    <property type="component" value="Unassembled WGS sequence"/>
</dbReference>
<dbReference type="EMBL" id="AVOX01000007">
    <property type="protein sequence ID" value="ERF79286.1"/>
    <property type="molecule type" value="Genomic_DNA"/>
</dbReference>
<sequence length="56" mass="6948">MSKFLWQIYSKMSDMSQNKRLLKRLMRKFFLKREIFCVKEKTLVFKLLNTRVLMTV</sequence>
<reference evidence="1 2" key="1">
    <citation type="journal article" date="2013" name="Genome Announc.">
        <title>Draft Genome Sequence of Gallibacterium anatis bv. haemolytica 12656-12 Liver, an Isolate Obtained from the Liver of a Septicemic Chicken.</title>
        <authorList>
            <person name="Kudirkiene E."/>
            <person name="Christensen H."/>
            <person name="Bojesen A.M."/>
        </authorList>
    </citation>
    <scope>NUCLEOTIDE SEQUENCE [LARGE SCALE GENOMIC DNA]</scope>
    <source>
        <strain evidence="1">12656/12</strain>
    </source>
</reference>
<accession>U1H4A8</accession>
<proteinExistence type="predicted"/>
<organism evidence="1 2">
    <name type="scientific">Gallibacterium anatis 12656/12</name>
    <dbReference type="NCBI Taxonomy" id="1195244"/>
    <lineage>
        <taxon>Bacteria</taxon>
        <taxon>Pseudomonadati</taxon>
        <taxon>Pseudomonadota</taxon>
        <taxon>Gammaproteobacteria</taxon>
        <taxon>Pasteurellales</taxon>
        <taxon>Pasteurellaceae</taxon>
        <taxon>Gallibacterium</taxon>
    </lineage>
</organism>
<gene>
    <name evidence="1" type="ORF">N561_01960</name>
</gene>
<name>U1H4A8_9PAST</name>
<protein>
    <submittedName>
        <fullName evidence="1">Uncharacterized protein</fullName>
    </submittedName>
</protein>
<evidence type="ECO:0000313" key="2">
    <source>
        <dbReference type="Proteomes" id="UP000016529"/>
    </source>
</evidence>
<comment type="caution">
    <text evidence="1">The sequence shown here is derived from an EMBL/GenBank/DDBJ whole genome shotgun (WGS) entry which is preliminary data.</text>
</comment>